<feature type="non-terminal residue" evidence="1">
    <location>
        <position position="70"/>
    </location>
</feature>
<keyword evidence="2" id="KW-1185">Reference proteome</keyword>
<dbReference type="Proteomes" id="UP000823775">
    <property type="component" value="Unassembled WGS sequence"/>
</dbReference>
<dbReference type="EMBL" id="JACEIK010000913">
    <property type="protein sequence ID" value="MCD7463779.1"/>
    <property type="molecule type" value="Genomic_DNA"/>
</dbReference>
<proteinExistence type="predicted"/>
<organism evidence="1 2">
    <name type="scientific">Datura stramonium</name>
    <name type="common">Jimsonweed</name>
    <name type="synonym">Common thornapple</name>
    <dbReference type="NCBI Taxonomy" id="4076"/>
    <lineage>
        <taxon>Eukaryota</taxon>
        <taxon>Viridiplantae</taxon>
        <taxon>Streptophyta</taxon>
        <taxon>Embryophyta</taxon>
        <taxon>Tracheophyta</taxon>
        <taxon>Spermatophyta</taxon>
        <taxon>Magnoliopsida</taxon>
        <taxon>eudicotyledons</taxon>
        <taxon>Gunneridae</taxon>
        <taxon>Pentapetalae</taxon>
        <taxon>asterids</taxon>
        <taxon>lamiids</taxon>
        <taxon>Solanales</taxon>
        <taxon>Solanaceae</taxon>
        <taxon>Solanoideae</taxon>
        <taxon>Datureae</taxon>
        <taxon>Datura</taxon>
    </lineage>
</organism>
<gene>
    <name evidence="1" type="ORF">HAX54_051368</name>
</gene>
<evidence type="ECO:0000313" key="2">
    <source>
        <dbReference type="Proteomes" id="UP000823775"/>
    </source>
</evidence>
<sequence>MKAPTHGFPDHIFLEKFYTGLDPLTQFMANNAAGGYFMNETYNRISIILDQIAMHNQAWHSGDQSRGLNM</sequence>
<protein>
    <submittedName>
        <fullName evidence="1">Uncharacterized protein</fullName>
    </submittedName>
</protein>
<reference evidence="1 2" key="1">
    <citation type="journal article" date="2021" name="BMC Genomics">
        <title>Datura genome reveals duplications of psychoactive alkaloid biosynthetic genes and high mutation rate following tissue culture.</title>
        <authorList>
            <person name="Rajewski A."/>
            <person name="Carter-House D."/>
            <person name="Stajich J."/>
            <person name="Litt A."/>
        </authorList>
    </citation>
    <scope>NUCLEOTIDE SEQUENCE [LARGE SCALE GENOMIC DNA]</scope>
    <source>
        <strain evidence="1">AR-01</strain>
    </source>
</reference>
<evidence type="ECO:0000313" key="1">
    <source>
        <dbReference type="EMBL" id="MCD7463779.1"/>
    </source>
</evidence>
<name>A0ABS8SZ91_DATST</name>
<accession>A0ABS8SZ91</accession>
<comment type="caution">
    <text evidence="1">The sequence shown here is derived from an EMBL/GenBank/DDBJ whole genome shotgun (WGS) entry which is preliminary data.</text>
</comment>